<dbReference type="PANTHER" id="PTHR14514:SF7">
    <property type="entry name" value="KASH DOMAIN-CONTAINING PROTEIN"/>
    <property type="match status" value="1"/>
</dbReference>
<organism evidence="6 7">
    <name type="scientific">Stegodyphus mimosarum</name>
    <name type="common">African social velvet spider</name>
    <dbReference type="NCBI Taxonomy" id="407821"/>
    <lineage>
        <taxon>Eukaryota</taxon>
        <taxon>Metazoa</taxon>
        <taxon>Ecdysozoa</taxon>
        <taxon>Arthropoda</taxon>
        <taxon>Chelicerata</taxon>
        <taxon>Arachnida</taxon>
        <taxon>Araneae</taxon>
        <taxon>Araneomorphae</taxon>
        <taxon>Entelegynae</taxon>
        <taxon>Eresoidea</taxon>
        <taxon>Eresidae</taxon>
        <taxon>Stegodyphus</taxon>
    </lineage>
</organism>
<keyword evidence="4" id="KW-0472">Membrane</keyword>
<evidence type="ECO:0000313" key="6">
    <source>
        <dbReference type="EMBL" id="KFM65653.1"/>
    </source>
</evidence>
<reference evidence="6 7" key="1">
    <citation type="submission" date="2013-11" db="EMBL/GenBank/DDBJ databases">
        <title>Genome sequencing of Stegodyphus mimosarum.</title>
        <authorList>
            <person name="Bechsgaard J."/>
        </authorList>
    </citation>
    <scope>NUCLEOTIDE SEQUENCE [LARGE SCALE GENOMIC DNA]</scope>
</reference>
<name>A0A087TKL4_STEMI</name>
<dbReference type="SUPFAM" id="SSF46966">
    <property type="entry name" value="Spectrin repeat"/>
    <property type="match status" value="2"/>
</dbReference>
<sequence>MDSQSTNYTNIHHLGRSLIEEDSSSFTTIQGFLTALDKQWEQISAELTQKEKSVGHLMQLWKECCSLRDQLNEALNNASQSVKPPSFVPCDSVQVSKLLENAKAGNDVLKSHRYEMDNYKQKCKELLEQLEAIEKFDKSGLVQASVEIQNKWKDTCSKVETQLLNLESQMVLWQQIEFNKEEVIAWAIEMCRCLDECINNFESKEKAQLILDRYRCELISYSEMKNDILKKIESLQKLNNNVEIPTLTSLKSVIQNHFEEVANLASKLEGCIKELGAEEEDVRKEQQQLSEWLRLMREAVSKCEDISADDETILQNYENCK</sequence>
<dbReference type="PANTHER" id="PTHR14514">
    <property type="entry name" value="PKA ANCHORING PROTEIN"/>
    <property type="match status" value="1"/>
</dbReference>
<dbReference type="Proteomes" id="UP000054359">
    <property type="component" value="Unassembled WGS sequence"/>
</dbReference>
<evidence type="ECO:0000256" key="3">
    <source>
        <dbReference type="ARBA" id="ARBA00022737"/>
    </source>
</evidence>
<evidence type="ECO:0000256" key="1">
    <source>
        <dbReference type="ARBA" id="ARBA00004308"/>
    </source>
</evidence>
<keyword evidence="5" id="KW-0175">Coiled coil</keyword>
<evidence type="ECO:0000256" key="2">
    <source>
        <dbReference type="ARBA" id="ARBA00022553"/>
    </source>
</evidence>
<evidence type="ECO:0000313" key="7">
    <source>
        <dbReference type="Proteomes" id="UP000054359"/>
    </source>
</evidence>
<keyword evidence="2" id="KW-0597">Phosphoprotein</keyword>
<dbReference type="AlphaFoldDB" id="A0A087TKL4"/>
<protein>
    <submittedName>
        <fullName evidence="6">Nesprin-1</fullName>
    </submittedName>
</protein>
<evidence type="ECO:0000256" key="4">
    <source>
        <dbReference type="ARBA" id="ARBA00023136"/>
    </source>
</evidence>
<comment type="subcellular location">
    <subcellularLocation>
        <location evidence="1">Endomembrane system</location>
    </subcellularLocation>
</comment>
<dbReference type="STRING" id="407821.A0A087TKL4"/>
<evidence type="ECO:0000256" key="5">
    <source>
        <dbReference type="SAM" id="Coils"/>
    </source>
</evidence>
<dbReference type="Gene3D" id="1.20.58.60">
    <property type="match status" value="1"/>
</dbReference>
<feature type="coiled-coil region" evidence="5">
    <location>
        <begin position="109"/>
        <end position="136"/>
    </location>
</feature>
<accession>A0A087TKL4</accession>
<keyword evidence="3" id="KW-0677">Repeat</keyword>
<keyword evidence="7" id="KW-1185">Reference proteome</keyword>
<proteinExistence type="predicted"/>
<dbReference type="EMBL" id="KK115655">
    <property type="protein sequence ID" value="KFM65653.1"/>
    <property type="molecule type" value="Genomic_DNA"/>
</dbReference>
<gene>
    <name evidence="6" type="ORF">X975_19638</name>
</gene>
<feature type="non-terminal residue" evidence="6">
    <location>
        <position position="321"/>
    </location>
</feature>